<gene>
    <name evidence="2" type="ORF">PIB30_096927</name>
</gene>
<dbReference type="EMBL" id="JASCZI010274201">
    <property type="protein sequence ID" value="MED6225771.1"/>
    <property type="molecule type" value="Genomic_DNA"/>
</dbReference>
<dbReference type="Proteomes" id="UP001341840">
    <property type="component" value="Unassembled WGS sequence"/>
</dbReference>
<evidence type="ECO:0000256" key="1">
    <source>
        <dbReference type="SAM" id="MobiDB-lite"/>
    </source>
</evidence>
<evidence type="ECO:0000313" key="2">
    <source>
        <dbReference type="EMBL" id="MED6225771.1"/>
    </source>
</evidence>
<comment type="caution">
    <text evidence="2">The sequence shown here is derived from an EMBL/GenBank/DDBJ whole genome shotgun (WGS) entry which is preliminary data.</text>
</comment>
<organism evidence="2 3">
    <name type="scientific">Stylosanthes scabra</name>
    <dbReference type="NCBI Taxonomy" id="79078"/>
    <lineage>
        <taxon>Eukaryota</taxon>
        <taxon>Viridiplantae</taxon>
        <taxon>Streptophyta</taxon>
        <taxon>Embryophyta</taxon>
        <taxon>Tracheophyta</taxon>
        <taxon>Spermatophyta</taxon>
        <taxon>Magnoliopsida</taxon>
        <taxon>eudicotyledons</taxon>
        <taxon>Gunneridae</taxon>
        <taxon>Pentapetalae</taxon>
        <taxon>rosids</taxon>
        <taxon>fabids</taxon>
        <taxon>Fabales</taxon>
        <taxon>Fabaceae</taxon>
        <taxon>Papilionoideae</taxon>
        <taxon>50 kb inversion clade</taxon>
        <taxon>dalbergioids sensu lato</taxon>
        <taxon>Dalbergieae</taxon>
        <taxon>Pterocarpus clade</taxon>
        <taxon>Stylosanthes</taxon>
    </lineage>
</organism>
<keyword evidence="3" id="KW-1185">Reference proteome</keyword>
<reference evidence="2 3" key="1">
    <citation type="journal article" date="2023" name="Plants (Basel)">
        <title>Bridging the Gap: Combining Genomics and Transcriptomics Approaches to Understand Stylosanthes scabra, an Orphan Legume from the Brazilian Caatinga.</title>
        <authorList>
            <person name="Ferreira-Neto J.R.C."/>
            <person name="da Silva M.D."/>
            <person name="Binneck E."/>
            <person name="de Melo N.F."/>
            <person name="da Silva R.H."/>
            <person name="de Melo A.L.T.M."/>
            <person name="Pandolfi V."/>
            <person name="Bustamante F.O."/>
            <person name="Brasileiro-Vidal A.C."/>
            <person name="Benko-Iseppon A.M."/>
        </authorList>
    </citation>
    <scope>NUCLEOTIDE SEQUENCE [LARGE SCALE GENOMIC DNA]</scope>
    <source>
        <tissue evidence="2">Leaves</tissue>
    </source>
</reference>
<feature type="region of interest" description="Disordered" evidence="1">
    <location>
        <begin position="105"/>
        <end position="129"/>
    </location>
</feature>
<name>A0ABU6ZUX8_9FABA</name>
<protein>
    <submittedName>
        <fullName evidence="2">Uncharacterized protein</fullName>
    </submittedName>
</protein>
<proteinExistence type="predicted"/>
<evidence type="ECO:0000313" key="3">
    <source>
        <dbReference type="Proteomes" id="UP001341840"/>
    </source>
</evidence>
<accession>A0ABU6ZUX8</accession>
<sequence>MVTRKLSTIFRSTFPPGSRVDGDTPHEPDLDFFSIELALIILQGEGSGAGTAPQASDAGPSFNRFCPPNEMYDVFSCGEQAMDHIAHEYRASCATEDAVYRPSPPLQPHHDPEEQCQGFHRTTSPPRNRPISHLSRLTAVPAPVHLSHPVAAATVLCERVIDLTPPGAR</sequence>